<keyword evidence="3" id="KW-1185">Reference proteome</keyword>
<dbReference type="RefSeq" id="WP_163490631.1">
    <property type="nucleotide sequence ID" value="NZ_JACVEL010000001.1"/>
</dbReference>
<evidence type="ECO:0000259" key="1">
    <source>
        <dbReference type="PROSITE" id="PS50995"/>
    </source>
</evidence>
<dbReference type="SUPFAM" id="SSF46785">
    <property type="entry name" value="Winged helix' DNA-binding domain"/>
    <property type="match status" value="1"/>
</dbReference>
<dbReference type="EMBL" id="JACVEL010000001">
    <property type="protein sequence ID" value="MBC9811438.1"/>
    <property type="molecule type" value="Genomic_DNA"/>
</dbReference>
<dbReference type="InterPro" id="IPR000835">
    <property type="entry name" value="HTH_MarR-typ"/>
</dbReference>
<dbReference type="InterPro" id="IPR036390">
    <property type="entry name" value="WH_DNA-bd_sf"/>
</dbReference>
<proteinExistence type="predicted"/>
<organism evidence="2 3">
    <name type="scientific">Taishania pollutisoli</name>
    <dbReference type="NCBI Taxonomy" id="2766479"/>
    <lineage>
        <taxon>Bacteria</taxon>
        <taxon>Pseudomonadati</taxon>
        <taxon>Bacteroidota</taxon>
        <taxon>Flavobacteriia</taxon>
        <taxon>Flavobacteriales</taxon>
        <taxon>Crocinitomicaceae</taxon>
        <taxon>Taishania</taxon>
    </lineage>
</organism>
<dbReference type="Proteomes" id="UP000652681">
    <property type="component" value="Unassembled WGS sequence"/>
</dbReference>
<dbReference type="Pfam" id="PF13463">
    <property type="entry name" value="HTH_27"/>
    <property type="match status" value="1"/>
</dbReference>
<name>A0A8J6TYY5_9FLAO</name>
<dbReference type="AlphaFoldDB" id="A0A8J6TYY5"/>
<dbReference type="PROSITE" id="PS50995">
    <property type="entry name" value="HTH_MARR_2"/>
    <property type="match status" value="1"/>
</dbReference>
<evidence type="ECO:0000313" key="3">
    <source>
        <dbReference type="Proteomes" id="UP000652681"/>
    </source>
</evidence>
<feature type="domain" description="HTH marR-type" evidence="1">
    <location>
        <begin position="65"/>
        <end position="202"/>
    </location>
</feature>
<reference evidence="2" key="1">
    <citation type="submission" date="2020-09" db="EMBL/GenBank/DDBJ databases">
        <title>Taishania pollutisoli gen. nov., sp. nov., Isolated from Tetrabromobisphenol A-Contaminated Soil.</title>
        <authorList>
            <person name="Chen Q."/>
        </authorList>
    </citation>
    <scope>NUCLEOTIDE SEQUENCE</scope>
    <source>
        <strain evidence="2">CZZ-1</strain>
    </source>
</reference>
<dbReference type="InterPro" id="IPR036388">
    <property type="entry name" value="WH-like_DNA-bd_sf"/>
</dbReference>
<accession>A0A8J6TYY5</accession>
<sequence length="223" mass="26014">MNSLELVKVLIEKLEQYEGGEADKDNLSLEGYIQSLGPAIQPEAYKNSLVGTYEKPEAERSFHIENNIERVISQHVLFLYRYIKFYSKIAFSESRIKTLEEFSFLITVMQHQRISKTDLIKRNVFEKSSGIEIINRLIKAKMLMQQDNPEDQRSQLILLTDTGKFELFGIFGKMNTLGKIATGELTQREKEQLTILLKKLDTFHFDNYTNKTFQTLEDYLPQQ</sequence>
<dbReference type="GO" id="GO:0003700">
    <property type="term" value="F:DNA-binding transcription factor activity"/>
    <property type="evidence" value="ECO:0007669"/>
    <property type="project" value="InterPro"/>
</dbReference>
<gene>
    <name evidence="2" type="ORF">H9Y05_03015</name>
</gene>
<dbReference type="Gene3D" id="1.10.10.10">
    <property type="entry name" value="Winged helix-like DNA-binding domain superfamily/Winged helix DNA-binding domain"/>
    <property type="match status" value="1"/>
</dbReference>
<evidence type="ECO:0000313" key="2">
    <source>
        <dbReference type="EMBL" id="MBC9811438.1"/>
    </source>
</evidence>
<protein>
    <submittedName>
        <fullName evidence="2">Winged helix-turn-helix transcriptional regulator</fullName>
    </submittedName>
</protein>
<comment type="caution">
    <text evidence="2">The sequence shown here is derived from an EMBL/GenBank/DDBJ whole genome shotgun (WGS) entry which is preliminary data.</text>
</comment>